<comment type="caution">
    <text evidence="2">The sequence shown here is derived from an EMBL/GenBank/DDBJ whole genome shotgun (WGS) entry which is preliminary data.</text>
</comment>
<feature type="compositionally biased region" description="Basic and acidic residues" evidence="1">
    <location>
        <begin position="72"/>
        <end position="89"/>
    </location>
</feature>
<name>A0A8J4D1R7_9CHLO</name>
<dbReference type="AlphaFoldDB" id="A0A8J4D1R7"/>
<feature type="non-terminal residue" evidence="2">
    <location>
        <position position="1"/>
    </location>
</feature>
<evidence type="ECO:0000313" key="2">
    <source>
        <dbReference type="EMBL" id="GIL93353.1"/>
    </source>
</evidence>
<keyword evidence="3" id="KW-1185">Reference proteome</keyword>
<protein>
    <submittedName>
        <fullName evidence="2">Uncharacterized protein</fullName>
    </submittedName>
</protein>
<organism evidence="2 3">
    <name type="scientific">Volvox reticuliferus</name>
    <dbReference type="NCBI Taxonomy" id="1737510"/>
    <lineage>
        <taxon>Eukaryota</taxon>
        <taxon>Viridiplantae</taxon>
        <taxon>Chlorophyta</taxon>
        <taxon>core chlorophytes</taxon>
        <taxon>Chlorophyceae</taxon>
        <taxon>CS clade</taxon>
        <taxon>Chlamydomonadales</taxon>
        <taxon>Volvocaceae</taxon>
        <taxon>Volvox</taxon>
    </lineage>
</organism>
<dbReference type="Proteomes" id="UP000747110">
    <property type="component" value="Unassembled WGS sequence"/>
</dbReference>
<proteinExistence type="predicted"/>
<feature type="region of interest" description="Disordered" evidence="1">
    <location>
        <begin position="69"/>
        <end position="89"/>
    </location>
</feature>
<dbReference type="EMBL" id="BNCP01000095">
    <property type="protein sequence ID" value="GIL93353.1"/>
    <property type="molecule type" value="Genomic_DNA"/>
</dbReference>
<reference evidence="2" key="1">
    <citation type="journal article" date="2021" name="Proc. Natl. Acad. Sci. U.S.A.">
        <title>Three genomes in the algal genus Volvox reveal the fate of a haploid sex-determining region after a transition to homothallism.</title>
        <authorList>
            <person name="Yamamoto K."/>
            <person name="Hamaji T."/>
            <person name="Kawai-Toyooka H."/>
            <person name="Matsuzaki R."/>
            <person name="Takahashi F."/>
            <person name="Nishimura Y."/>
            <person name="Kawachi M."/>
            <person name="Noguchi H."/>
            <person name="Minakuchi Y."/>
            <person name="Umen J.G."/>
            <person name="Toyoda A."/>
            <person name="Nozaki H."/>
        </authorList>
    </citation>
    <scope>NUCLEOTIDE SEQUENCE</scope>
    <source>
        <strain evidence="2">NIES-3786</strain>
    </source>
</reference>
<gene>
    <name evidence="2" type="ORF">Vretifemale_20757</name>
</gene>
<sequence>DDVGLLTVDYRPRQVALDDVRARDKDGLVVLHLDEQVETSDMSPRWYEAPVEGAELRGARDVVRQTVPVQERPTEGERPCEAGVDGHDGSRGVLIVPLYEEGHTPQSMSAV</sequence>
<accession>A0A8J4D1R7</accession>
<evidence type="ECO:0000313" key="3">
    <source>
        <dbReference type="Proteomes" id="UP000747110"/>
    </source>
</evidence>
<evidence type="ECO:0000256" key="1">
    <source>
        <dbReference type="SAM" id="MobiDB-lite"/>
    </source>
</evidence>